<gene>
    <name evidence="6" type="ORF">PBLR_13190</name>
</gene>
<dbReference type="SUPFAM" id="SSF55383">
    <property type="entry name" value="Copper amine oxidase, domain N"/>
    <property type="match status" value="1"/>
</dbReference>
<dbReference type="PROSITE" id="PS50088">
    <property type="entry name" value="ANK_REPEAT"/>
    <property type="match status" value="1"/>
</dbReference>
<dbReference type="Gene3D" id="3.30.457.10">
    <property type="entry name" value="Copper amine oxidase-like, N-terminal domain"/>
    <property type="match status" value="1"/>
</dbReference>
<dbReference type="SUPFAM" id="SSF48403">
    <property type="entry name" value="Ankyrin repeat"/>
    <property type="match status" value="1"/>
</dbReference>
<organism evidence="6 7">
    <name type="scientific">Paenibacillus alvei</name>
    <name type="common">Bacillus alvei</name>
    <dbReference type="NCBI Taxonomy" id="44250"/>
    <lineage>
        <taxon>Bacteria</taxon>
        <taxon>Bacillati</taxon>
        <taxon>Bacillota</taxon>
        <taxon>Bacilli</taxon>
        <taxon>Bacillales</taxon>
        <taxon>Paenibacillaceae</taxon>
        <taxon>Paenibacillus</taxon>
    </lineage>
</organism>
<dbReference type="PROSITE" id="PS50297">
    <property type="entry name" value="ANK_REP_REGION"/>
    <property type="match status" value="1"/>
</dbReference>
<dbReference type="Proteomes" id="UP000304148">
    <property type="component" value="Chromosome"/>
</dbReference>
<dbReference type="Pfam" id="PF12796">
    <property type="entry name" value="Ank_2"/>
    <property type="match status" value="1"/>
</dbReference>
<keyword evidence="4" id="KW-0732">Signal</keyword>
<feature type="repeat" description="ANK" evidence="3">
    <location>
        <begin position="175"/>
        <end position="207"/>
    </location>
</feature>
<feature type="chain" id="PRO_5016929570" description="Copper amine oxidase-like N-terminal domain-containing protein" evidence="4">
    <location>
        <begin position="26"/>
        <end position="266"/>
    </location>
</feature>
<evidence type="ECO:0000256" key="1">
    <source>
        <dbReference type="ARBA" id="ARBA00022737"/>
    </source>
</evidence>
<protein>
    <recommendedName>
        <fullName evidence="5">Copper amine oxidase-like N-terminal domain-containing protein</fullName>
    </recommendedName>
</protein>
<dbReference type="PANTHER" id="PTHR24171">
    <property type="entry name" value="ANKYRIN REPEAT DOMAIN-CONTAINING PROTEIN 39-RELATED"/>
    <property type="match status" value="1"/>
</dbReference>
<evidence type="ECO:0000256" key="2">
    <source>
        <dbReference type="ARBA" id="ARBA00023043"/>
    </source>
</evidence>
<feature type="signal peptide" evidence="4">
    <location>
        <begin position="1"/>
        <end position="25"/>
    </location>
</feature>
<evidence type="ECO:0000313" key="7">
    <source>
        <dbReference type="Proteomes" id="UP000304148"/>
    </source>
</evidence>
<reference evidence="7" key="1">
    <citation type="submission" date="2018-08" db="EMBL/GenBank/DDBJ databases">
        <authorList>
            <person name="Chevrot R."/>
        </authorList>
    </citation>
    <scope>NUCLEOTIDE SEQUENCE [LARGE SCALE GENOMIC DNA]</scope>
</reference>
<dbReference type="InterPro" id="IPR012854">
    <property type="entry name" value="Cu_amine_oxidase-like_N"/>
</dbReference>
<dbReference type="Gene3D" id="1.25.40.20">
    <property type="entry name" value="Ankyrin repeat-containing domain"/>
    <property type="match status" value="1"/>
</dbReference>
<name>A0A383RCN8_PAEAL</name>
<dbReference type="InterPro" id="IPR036582">
    <property type="entry name" value="Mao_N_sf"/>
</dbReference>
<dbReference type="PANTHER" id="PTHR24171:SF9">
    <property type="entry name" value="ANKYRIN REPEAT DOMAIN-CONTAINING PROTEIN 39"/>
    <property type="match status" value="1"/>
</dbReference>
<dbReference type="Pfam" id="PF07833">
    <property type="entry name" value="Cu_amine_oxidN1"/>
    <property type="match status" value="1"/>
</dbReference>
<accession>A0A383RCN8</accession>
<evidence type="ECO:0000256" key="3">
    <source>
        <dbReference type="PROSITE-ProRule" id="PRU00023"/>
    </source>
</evidence>
<evidence type="ECO:0000313" key="6">
    <source>
        <dbReference type="EMBL" id="SYX84768.1"/>
    </source>
</evidence>
<keyword evidence="1" id="KW-0677">Repeat</keyword>
<feature type="domain" description="Copper amine oxidase-like N-terminal" evidence="5">
    <location>
        <begin position="33"/>
        <end position="139"/>
    </location>
</feature>
<sequence>MRFVKSLLAFSILAISIIFPTNAFAESQITVSIDGQKLTFSKPPVIENGTTLVPFRTIFEELGLNVGWNPTTNTVIGKNDEVSIQLKIGNKETTVNGKVITLAVAPKVVENTTFIPLRFVAEASGAKITWNDETYQIYILSSLSVQLYDALDKGDLVKLRGLLEKGANPNVEWFSGVVPLSDAIHSQDIEAVKLLISKGADVKNHQGLLFDAVYNGKLDIVKLLVEAGASPYYNVNGTTALGYAEYKNYTDIITYLESIPRDQASD</sequence>
<evidence type="ECO:0000259" key="5">
    <source>
        <dbReference type="Pfam" id="PF07833"/>
    </source>
</evidence>
<keyword evidence="2 3" id="KW-0040">ANK repeat</keyword>
<dbReference type="SMART" id="SM00248">
    <property type="entry name" value="ANK"/>
    <property type="match status" value="4"/>
</dbReference>
<dbReference type="EMBL" id="LS992241">
    <property type="protein sequence ID" value="SYX84768.1"/>
    <property type="molecule type" value="Genomic_DNA"/>
</dbReference>
<dbReference type="RefSeq" id="WP_138186593.1">
    <property type="nucleotide sequence ID" value="NZ_LS992241.1"/>
</dbReference>
<dbReference type="AlphaFoldDB" id="A0A383RCN8"/>
<proteinExistence type="predicted"/>
<dbReference type="InterPro" id="IPR036770">
    <property type="entry name" value="Ankyrin_rpt-contain_sf"/>
</dbReference>
<evidence type="ECO:0000256" key="4">
    <source>
        <dbReference type="SAM" id="SignalP"/>
    </source>
</evidence>
<dbReference type="InterPro" id="IPR002110">
    <property type="entry name" value="Ankyrin_rpt"/>
</dbReference>